<keyword evidence="3" id="KW-1185">Reference proteome</keyword>
<feature type="repeat" description="WD" evidence="1">
    <location>
        <begin position="286"/>
        <end position="317"/>
    </location>
</feature>
<reference evidence="2" key="2">
    <citation type="submission" date="2025-09" db="UniProtKB">
        <authorList>
            <consortium name="Ensembl"/>
        </authorList>
    </citation>
    <scope>IDENTIFICATION</scope>
</reference>
<dbReference type="InterPro" id="IPR042411">
    <property type="entry name" value="WDR27"/>
</dbReference>
<evidence type="ECO:0000313" key="3">
    <source>
        <dbReference type="Proteomes" id="UP000261420"/>
    </source>
</evidence>
<dbReference type="STRING" id="41447.ENSSDUP00000009726"/>
<dbReference type="PANTHER" id="PTHR44525">
    <property type="entry name" value="WD REPEAT-CONTAINING PROTEIN 27"/>
    <property type="match status" value="1"/>
</dbReference>
<dbReference type="InterPro" id="IPR001680">
    <property type="entry name" value="WD40_rpt"/>
</dbReference>
<dbReference type="OMA" id="CFNRYSS"/>
<organism evidence="2 3">
    <name type="scientific">Seriola dumerili</name>
    <name type="common">Greater amberjack</name>
    <name type="synonym">Caranx dumerili</name>
    <dbReference type="NCBI Taxonomy" id="41447"/>
    <lineage>
        <taxon>Eukaryota</taxon>
        <taxon>Metazoa</taxon>
        <taxon>Chordata</taxon>
        <taxon>Craniata</taxon>
        <taxon>Vertebrata</taxon>
        <taxon>Euteleostomi</taxon>
        <taxon>Actinopterygii</taxon>
        <taxon>Neopterygii</taxon>
        <taxon>Teleostei</taxon>
        <taxon>Neoteleostei</taxon>
        <taxon>Acanthomorphata</taxon>
        <taxon>Carangaria</taxon>
        <taxon>Carangiformes</taxon>
        <taxon>Carangidae</taxon>
        <taxon>Seriola</taxon>
    </lineage>
</organism>
<dbReference type="Gene3D" id="2.130.10.10">
    <property type="entry name" value="YVTN repeat-like/Quinoprotein amine dehydrogenase"/>
    <property type="match status" value="3"/>
</dbReference>
<proteinExistence type="predicted"/>
<dbReference type="Ensembl" id="ENSSDUT00000009915.1">
    <property type="protein sequence ID" value="ENSSDUP00000009726.1"/>
    <property type="gene ID" value="ENSSDUG00000007087.1"/>
</dbReference>
<keyword evidence="1" id="KW-0853">WD repeat</keyword>
<dbReference type="PANTHER" id="PTHR44525:SF1">
    <property type="entry name" value="WD REPEAT-CONTAINING PROTEIN 27"/>
    <property type="match status" value="1"/>
</dbReference>
<sequence length="539" mass="59921">EKLTLACDRLLSHRQLACCNSYCGIPLHGKDMLIYSNQPLLLTGHHGEISAMTFGKGSRPVLLCSASADYIIVWDIDLCQKRAMEKVAAGIVIGTLLGEVIHLSFCFSDERVAACSGATVYILCSKRKEVVSSLTGHLGPLTSAEFCPWNKDIIITTSEDRTFKSPLLSAFFLEETRHFITGSVDGQVWCFSLHDDHKCHLVTKMDLQKMEKRHQMIGSSDGLYVVDLATSELLTVLYFKEQPLVFHSKVKSSGYTSAPDGKQILCGLGDSSVLLYKSSLTGNPAVYTHDKPVSSVSWSLNRQWWLSASEDQSLRVWAHGSTEPAIIMFSKPIRGAQFYYLDKFLLFASGPSLYLYLYNVDITRDDIKYQQRSVVKLARCLTTTSPTDITALSAVNDFFSIVLLCGSDRSIQVFDMNKSTVSSELPDAHSRAVHCITQNKGSMFSTQAPESYNLFLTSAVTDGVKIWDLRTLCVRRYENHLNRCHPCSSAISPCGRFIASGSEDNCAYVYDIRSSSYLHKLQKQSDTVLSVTFNPATPE</sequence>
<dbReference type="InterPro" id="IPR015943">
    <property type="entry name" value="WD40/YVTN_repeat-like_dom_sf"/>
</dbReference>
<dbReference type="PROSITE" id="PS50294">
    <property type="entry name" value="WD_REPEATS_REGION"/>
    <property type="match status" value="1"/>
</dbReference>
<dbReference type="AlphaFoldDB" id="A0A3B4TTW7"/>
<dbReference type="InterPro" id="IPR036322">
    <property type="entry name" value="WD40_repeat_dom_sf"/>
</dbReference>
<dbReference type="SMART" id="SM00320">
    <property type="entry name" value="WD40"/>
    <property type="match status" value="6"/>
</dbReference>
<dbReference type="GeneTree" id="ENSGT00390000012017"/>
<protein>
    <submittedName>
        <fullName evidence="2">WD repeat domain 27</fullName>
    </submittedName>
</protein>
<dbReference type="SUPFAM" id="SSF50978">
    <property type="entry name" value="WD40 repeat-like"/>
    <property type="match status" value="2"/>
</dbReference>
<dbReference type="Proteomes" id="UP000261420">
    <property type="component" value="Unplaced"/>
</dbReference>
<dbReference type="PROSITE" id="PS50082">
    <property type="entry name" value="WD_REPEATS_2"/>
    <property type="match status" value="1"/>
</dbReference>
<evidence type="ECO:0000256" key="1">
    <source>
        <dbReference type="PROSITE-ProRule" id="PRU00221"/>
    </source>
</evidence>
<name>A0A3B4TTW7_SERDU</name>
<reference evidence="2" key="1">
    <citation type="submission" date="2025-08" db="UniProtKB">
        <authorList>
            <consortium name="Ensembl"/>
        </authorList>
    </citation>
    <scope>IDENTIFICATION</scope>
</reference>
<accession>A0A3B4TTW7</accession>
<dbReference type="Pfam" id="PF00400">
    <property type="entry name" value="WD40"/>
    <property type="match status" value="2"/>
</dbReference>
<evidence type="ECO:0000313" key="2">
    <source>
        <dbReference type="Ensembl" id="ENSSDUP00000009726.1"/>
    </source>
</evidence>